<keyword evidence="4" id="KW-1185">Reference proteome</keyword>
<dbReference type="Proteomes" id="UP001470230">
    <property type="component" value="Unassembled WGS sequence"/>
</dbReference>
<feature type="coiled-coil region" evidence="1">
    <location>
        <begin position="31"/>
        <end position="90"/>
    </location>
</feature>
<accession>A0ABR2KQZ4</accession>
<dbReference type="EMBL" id="JAPFFF010000003">
    <property type="protein sequence ID" value="KAK8893479.1"/>
    <property type="molecule type" value="Genomic_DNA"/>
</dbReference>
<organism evidence="3 4">
    <name type="scientific">Tritrichomonas musculus</name>
    <dbReference type="NCBI Taxonomy" id="1915356"/>
    <lineage>
        <taxon>Eukaryota</taxon>
        <taxon>Metamonada</taxon>
        <taxon>Parabasalia</taxon>
        <taxon>Tritrichomonadida</taxon>
        <taxon>Tritrichomonadidae</taxon>
        <taxon>Tritrichomonas</taxon>
    </lineage>
</organism>
<sequence length="293" mass="34260">MNQGLDYAQALSNGTFSGSNEVGGVDYEKLLRDAIQEINLLRDENEKLKAEIKQLNESLYENDEWNAGIISNLKNEMKELKQWVENLENTVDYDDGIVYPEAQTEGEAEWFDVKDDDDYEIKNIYPYVIRKKSNEKIITNTLNKQSGYIKVALNGKSYQKHILVAKHFIPNPDHLPIVDHINHNRTDYHTSNLRWVSARDNSRNTYGYGGVEHEYVDTIPDDAMNVDTYGKHRFEDYFFYDNVFYFYTGINYRKLNINENKCGNKWVSLISDNGKNVSVYYSKFKKEHDIPIE</sequence>
<dbReference type="InterPro" id="IPR003615">
    <property type="entry name" value="HNH_nuc"/>
</dbReference>
<gene>
    <name evidence="3" type="ORF">M9Y10_021901</name>
</gene>
<evidence type="ECO:0000259" key="2">
    <source>
        <dbReference type="Pfam" id="PF13392"/>
    </source>
</evidence>
<dbReference type="Pfam" id="PF13392">
    <property type="entry name" value="HNH_3"/>
    <property type="match status" value="1"/>
</dbReference>
<comment type="caution">
    <text evidence="3">The sequence shown here is derived from an EMBL/GenBank/DDBJ whole genome shotgun (WGS) entry which is preliminary data.</text>
</comment>
<proteinExistence type="predicted"/>
<evidence type="ECO:0000256" key="1">
    <source>
        <dbReference type="SAM" id="Coils"/>
    </source>
</evidence>
<dbReference type="Gene3D" id="3.90.75.20">
    <property type="match status" value="1"/>
</dbReference>
<evidence type="ECO:0000313" key="4">
    <source>
        <dbReference type="Proteomes" id="UP001470230"/>
    </source>
</evidence>
<keyword evidence="1" id="KW-0175">Coiled coil</keyword>
<dbReference type="SUPFAM" id="SSF54060">
    <property type="entry name" value="His-Me finger endonucleases"/>
    <property type="match status" value="1"/>
</dbReference>
<dbReference type="InterPro" id="IPR044925">
    <property type="entry name" value="His-Me_finger_sf"/>
</dbReference>
<reference evidence="3 4" key="1">
    <citation type="submission" date="2024-04" db="EMBL/GenBank/DDBJ databases">
        <title>Tritrichomonas musculus Genome.</title>
        <authorList>
            <person name="Alves-Ferreira E."/>
            <person name="Grigg M."/>
            <person name="Lorenzi H."/>
            <person name="Galac M."/>
        </authorList>
    </citation>
    <scope>NUCLEOTIDE SEQUENCE [LARGE SCALE GENOMIC DNA]</scope>
    <source>
        <strain evidence="3 4">EAF2021</strain>
    </source>
</reference>
<name>A0ABR2KQZ4_9EUKA</name>
<evidence type="ECO:0000313" key="3">
    <source>
        <dbReference type="EMBL" id="KAK8893479.1"/>
    </source>
</evidence>
<protein>
    <recommendedName>
        <fullName evidence="2">HNH nuclease domain-containing protein</fullName>
    </recommendedName>
</protein>
<feature type="domain" description="HNH nuclease" evidence="2">
    <location>
        <begin position="158"/>
        <end position="203"/>
    </location>
</feature>